<dbReference type="SMART" id="SM00448">
    <property type="entry name" value="REC"/>
    <property type="match status" value="1"/>
</dbReference>
<dbReference type="AlphaFoldDB" id="A0A6J7BMQ2"/>
<keyword evidence="2" id="KW-0238">DNA-binding</keyword>
<dbReference type="InterPro" id="IPR058245">
    <property type="entry name" value="NreC/VraR/RcsB-like_REC"/>
</dbReference>
<dbReference type="PANTHER" id="PTHR43214:SF43">
    <property type="entry name" value="TWO-COMPONENT RESPONSE REGULATOR"/>
    <property type="match status" value="1"/>
</dbReference>
<dbReference type="InterPro" id="IPR016032">
    <property type="entry name" value="Sig_transdc_resp-reg_C-effctor"/>
</dbReference>
<evidence type="ECO:0000313" key="7">
    <source>
        <dbReference type="EMBL" id="CAB5028137.1"/>
    </source>
</evidence>
<dbReference type="PROSITE" id="PS50043">
    <property type="entry name" value="HTH_LUXR_2"/>
    <property type="match status" value="1"/>
</dbReference>
<dbReference type="GO" id="GO:0006355">
    <property type="term" value="P:regulation of DNA-templated transcription"/>
    <property type="evidence" value="ECO:0007669"/>
    <property type="project" value="InterPro"/>
</dbReference>
<dbReference type="InterPro" id="IPR039420">
    <property type="entry name" value="WalR-like"/>
</dbReference>
<dbReference type="CDD" id="cd17535">
    <property type="entry name" value="REC_NarL-like"/>
    <property type="match status" value="1"/>
</dbReference>
<dbReference type="InterPro" id="IPR001789">
    <property type="entry name" value="Sig_transdc_resp-reg_receiver"/>
</dbReference>
<organism evidence="5">
    <name type="scientific">freshwater metagenome</name>
    <dbReference type="NCBI Taxonomy" id="449393"/>
    <lineage>
        <taxon>unclassified sequences</taxon>
        <taxon>metagenomes</taxon>
        <taxon>ecological metagenomes</taxon>
    </lineage>
</organism>
<sequence>MIGVMLVDDHRLVRAGLAALIDGTADLRVAGEAADGAQAVALVEEFDPDVILMDLSMPVMDGVEATRALLALRPGSVVVVLTSFSDQARVVEALRAGAVGYLLKDSDPDVLLAAVRSAAAGHAPLDPRVARALLPSAPQPISQAGGLSAREREVLALVAQGFANKQVGTRLGISERTVKAHLGRVFREIGVADRTSAALWARDHLPGSDGESR</sequence>
<dbReference type="InterPro" id="IPR011006">
    <property type="entry name" value="CheY-like_superfamily"/>
</dbReference>
<keyword evidence="1" id="KW-0597">Phosphoprotein</keyword>
<dbReference type="EMBL" id="CAFBND010000010">
    <property type="protein sequence ID" value="CAB4930720.1"/>
    <property type="molecule type" value="Genomic_DNA"/>
</dbReference>
<dbReference type="InterPro" id="IPR000792">
    <property type="entry name" value="Tscrpt_reg_LuxR_C"/>
</dbReference>
<dbReference type="Pfam" id="PF00072">
    <property type="entry name" value="Response_reg"/>
    <property type="match status" value="1"/>
</dbReference>
<evidence type="ECO:0000313" key="6">
    <source>
        <dbReference type="EMBL" id="CAB4930720.1"/>
    </source>
</evidence>
<dbReference type="PROSITE" id="PS50110">
    <property type="entry name" value="RESPONSE_REGULATORY"/>
    <property type="match status" value="1"/>
</dbReference>
<evidence type="ECO:0000259" key="4">
    <source>
        <dbReference type="PROSITE" id="PS50110"/>
    </source>
</evidence>
<dbReference type="CDD" id="cd06170">
    <property type="entry name" value="LuxR_C_like"/>
    <property type="match status" value="1"/>
</dbReference>
<evidence type="ECO:0000259" key="3">
    <source>
        <dbReference type="PROSITE" id="PS50043"/>
    </source>
</evidence>
<accession>A0A6J7BMQ2</accession>
<protein>
    <submittedName>
        <fullName evidence="5">Unannotated protein</fullName>
    </submittedName>
</protein>
<evidence type="ECO:0000256" key="2">
    <source>
        <dbReference type="ARBA" id="ARBA00023125"/>
    </source>
</evidence>
<feature type="domain" description="HTH luxR-type" evidence="3">
    <location>
        <begin position="140"/>
        <end position="205"/>
    </location>
</feature>
<proteinExistence type="predicted"/>
<evidence type="ECO:0000256" key="1">
    <source>
        <dbReference type="ARBA" id="ARBA00022553"/>
    </source>
</evidence>
<dbReference type="SUPFAM" id="SSF52172">
    <property type="entry name" value="CheY-like"/>
    <property type="match status" value="1"/>
</dbReference>
<dbReference type="PANTHER" id="PTHR43214">
    <property type="entry name" value="TWO-COMPONENT RESPONSE REGULATOR"/>
    <property type="match status" value="1"/>
</dbReference>
<dbReference type="Pfam" id="PF00196">
    <property type="entry name" value="GerE"/>
    <property type="match status" value="1"/>
</dbReference>
<gene>
    <name evidence="5" type="ORF">UFOPK3268_00344</name>
    <name evidence="6" type="ORF">UFOPK3752_00409</name>
    <name evidence="7" type="ORF">UFOPK4150_00706</name>
</gene>
<name>A0A6J7BMQ2_9ZZZZ</name>
<reference evidence="5" key="1">
    <citation type="submission" date="2020-05" db="EMBL/GenBank/DDBJ databases">
        <authorList>
            <person name="Chiriac C."/>
            <person name="Salcher M."/>
            <person name="Ghai R."/>
            <person name="Kavagutti S V."/>
        </authorList>
    </citation>
    <scope>NUCLEOTIDE SEQUENCE</scope>
</reference>
<dbReference type="SUPFAM" id="SSF46894">
    <property type="entry name" value="C-terminal effector domain of the bipartite response regulators"/>
    <property type="match status" value="1"/>
</dbReference>
<feature type="domain" description="Response regulatory" evidence="4">
    <location>
        <begin position="3"/>
        <end position="119"/>
    </location>
</feature>
<dbReference type="EMBL" id="CAFBPU010000011">
    <property type="protein sequence ID" value="CAB5028137.1"/>
    <property type="molecule type" value="Genomic_DNA"/>
</dbReference>
<dbReference type="PRINTS" id="PR00038">
    <property type="entry name" value="HTHLUXR"/>
</dbReference>
<evidence type="ECO:0000313" key="5">
    <source>
        <dbReference type="EMBL" id="CAB4846986.1"/>
    </source>
</evidence>
<dbReference type="Gene3D" id="3.40.50.2300">
    <property type="match status" value="1"/>
</dbReference>
<dbReference type="EMBL" id="CAFBIZ010000026">
    <property type="protein sequence ID" value="CAB4846986.1"/>
    <property type="molecule type" value="Genomic_DNA"/>
</dbReference>
<dbReference type="GO" id="GO:0003677">
    <property type="term" value="F:DNA binding"/>
    <property type="evidence" value="ECO:0007669"/>
    <property type="project" value="UniProtKB-KW"/>
</dbReference>
<dbReference type="GO" id="GO:0000160">
    <property type="term" value="P:phosphorelay signal transduction system"/>
    <property type="evidence" value="ECO:0007669"/>
    <property type="project" value="InterPro"/>
</dbReference>
<dbReference type="SMART" id="SM00421">
    <property type="entry name" value="HTH_LUXR"/>
    <property type="match status" value="1"/>
</dbReference>